<dbReference type="OrthoDB" id="5284003at2759"/>
<evidence type="ECO:0000313" key="1">
    <source>
        <dbReference type="EMBL" id="KAF4582787.1"/>
    </source>
</evidence>
<protein>
    <submittedName>
        <fullName evidence="1">Fungal transcriptional regulatory protein</fullName>
    </submittedName>
</protein>
<dbReference type="AlphaFoldDB" id="A0A8H4Q2B4"/>
<comment type="caution">
    <text evidence="1">The sequence shown here is derived from an EMBL/GenBank/DDBJ whole genome shotgun (WGS) entry which is preliminary data.</text>
</comment>
<accession>A0A8H4Q2B4</accession>
<dbReference type="Proteomes" id="UP000562929">
    <property type="component" value="Unassembled WGS sequence"/>
</dbReference>
<keyword evidence="2" id="KW-1185">Reference proteome</keyword>
<name>A0A8H4Q2B4_9HYPO</name>
<evidence type="ECO:0000313" key="2">
    <source>
        <dbReference type="Proteomes" id="UP000562929"/>
    </source>
</evidence>
<sequence length="106" mass="11303">MEPNGGALISKLRRVALSLLDDPPDRKGAFGLKADEALAQLVDSLTKLSSHTAAAAAATATTTTMNDQPLMMTSDDELDELRHWAELRDFQLRFAAGMGFADLVGG</sequence>
<gene>
    <name evidence="1" type="ORF">GQ602_005931</name>
</gene>
<reference evidence="1 2" key="1">
    <citation type="journal article" date="2020" name="G3 (Bethesda)">
        <title>Genetic Underpinnings of Host Manipulation by Ophiocordyceps as Revealed by Comparative Transcriptomics.</title>
        <authorList>
            <person name="Will I."/>
            <person name="Das B."/>
            <person name="Trinh T."/>
            <person name="Brachmann A."/>
            <person name="Ohm R.A."/>
            <person name="de Bekker C."/>
        </authorList>
    </citation>
    <scope>NUCLEOTIDE SEQUENCE [LARGE SCALE GENOMIC DNA]</scope>
    <source>
        <strain evidence="1 2">EC05</strain>
    </source>
</reference>
<dbReference type="EMBL" id="JAACLJ010000007">
    <property type="protein sequence ID" value="KAF4582787.1"/>
    <property type="molecule type" value="Genomic_DNA"/>
</dbReference>
<proteinExistence type="predicted"/>
<organism evidence="1 2">
    <name type="scientific">Ophiocordyceps camponoti-floridani</name>
    <dbReference type="NCBI Taxonomy" id="2030778"/>
    <lineage>
        <taxon>Eukaryota</taxon>
        <taxon>Fungi</taxon>
        <taxon>Dikarya</taxon>
        <taxon>Ascomycota</taxon>
        <taxon>Pezizomycotina</taxon>
        <taxon>Sordariomycetes</taxon>
        <taxon>Hypocreomycetidae</taxon>
        <taxon>Hypocreales</taxon>
        <taxon>Ophiocordycipitaceae</taxon>
        <taxon>Ophiocordyceps</taxon>
    </lineage>
</organism>